<protein>
    <submittedName>
        <fullName evidence="1">Uncharacterized protein</fullName>
    </submittedName>
</protein>
<name>A0A329KEP1_9MYCO</name>
<accession>A0A329KEP1</accession>
<evidence type="ECO:0000313" key="2">
    <source>
        <dbReference type="Proteomes" id="UP000250347"/>
    </source>
</evidence>
<comment type="caution">
    <text evidence="1">The sequence shown here is derived from an EMBL/GenBank/DDBJ whole genome shotgun (WGS) entry which is preliminary data.</text>
</comment>
<dbReference type="Proteomes" id="UP000250347">
    <property type="component" value="Unassembled WGS sequence"/>
</dbReference>
<evidence type="ECO:0000313" key="1">
    <source>
        <dbReference type="EMBL" id="RAU93505.1"/>
    </source>
</evidence>
<proteinExistence type="predicted"/>
<dbReference type="SUPFAM" id="SSF56399">
    <property type="entry name" value="ADP-ribosylation"/>
    <property type="match status" value="1"/>
</dbReference>
<organism evidence="1 2">
    <name type="scientific">Mycobacterium colombiense</name>
    <dbReference type="NCBI Taxonomy" id="339268"/>
    <lineage>
        <taxon>Bacteria</taxon>
        <taxon>Bacillati</taxon>
        <taxon>Actinomycetota</taxon>
        <taxon>Actinomycetes</taxon>
        <taxon>Mycobacteriales</taxon>
        <taxon>Mycobacteriaceae</taxon>
        <taxon>Mycobacterium</taxon>
        <taxon>Mycobacterium avium complex (MAC)</taxon>
    </lineage>
</organism>
<dbReference type="Gene3D" id="3.90.176.10">
    <property type="entry name" value="Toxin ADP-ribosyltransferase, Chain A, domain 1"/>
    <property type="match status" value="1"/>
</dbReference>
<reference evidence="1 2" key="1">
    <citation type="submission" date="2018-06" db="EMBL/GenBank/DDBJ databases">
        <title>NTM in soil in Japan.</title>
        <authorList>
            <person name="Ohya K."/>
        </authorList>
    </citation>
    <scope>NUCLEOTIDE SEQUENCE [LARGE SCALE GENOMIC DNA]</scope>
    <source>
        <strain evidence="1 2">GF76</strain>
    </source>
</reference>
<dbReference type="EMBL" id="QMEU01000050">
    <property type="protein sequence ID" value="RAU93505.1"/>
    <property type="molecule type" value="Genomic_DNA"/>
</dbReference>
<dbReference type="AlphaFoldDB" id="A0A329KEP1"/>
<gene>
    <name evidence="1" type="ORF">DQP58_16260</name>
</gene>
<sequence length="169" mass="18780">MFFDQTQAATESQLYAVRRWQGRDRFYEQVQSVIAGGAFDTEVGTIADDLAALARPVTIDIEVWRGDRNVKKWLSADFPDVTGQNYRSRRFISTTTSIEVVRSEFINGSIPAIWQMSVRAGVDAIWIPPLGTPEDALQHELLLAPGVNIRIVDVDATGATARINAEVSR</sequence>
<dbReference type="RefSeq" id="WP_112709337.1">
    <property type="nucleotide sequence ID" value="NZ_QMEU01000050.1"/>
</dbReference>